<evidence type="ECO:0000313" key="7">
    <source>
        <dbReference type="Proteomes" id="UP000515789"/>
    </source>
</evidence>
<evidence type="ECO:0000313" key="6">
    <source>
        <dbReference type="EMBL" id="QMW80489.1"/>
    </source>
</evidence>
<dbReference type="Pfam" id="PF02126">
    <property type="entry name" value="PTE"/>
    <property type="match status" value="1"/>
</dbReference>
<dbReference type="GO" id="GO:0016787">
    <property type="term" value="F:hydrolase activity"/>
    <property type="evidence" value="ECO:0007669"/>
    <property type="project" value="UniProtKB-KW"/>
</dbReference>
<keyword evidence="2" id="KW-0378">Hydrolase</keyword>
<evidence type="ECO:0000256" key="5">
    <source>
        <dbReference type="PROSITE-ProRule" id="PRU00679"/>
    </source>
</evidence>
<proteinExistence type="inferred from homology"/>
<accession>A0A7G5N0U6</accession>
<dbReference type="PROSITE" id="PS51347">
    <property type="entry name" value="PHOSPHOTRIESTERASE_2"/>
    <property type="match status" value="1"/>
</dbReference>
<feature type="binding site" description="via carbamate group" evidence="4">
    <location>
        <position position="152"/>
    </location>
    <ligand>
        <name>Zn(2+)</name>
        <dbReference type="ChEBI" id="CHEBI:29105"/>
        <label>1</label>
    </ligand>
</feature>
<reference evidence="6 7" key="1">
    <citation type="submission" date="2019-04" db="EMBL/GenBank/DDBJ databases">
        <authorList>
            <person name="Schori C."/>
            <person name="Ahrens C."/>
        </authorList>
    </citation>
    <scope>NUCLEOTIDE SEQUENCE [LARGE SCALE GENOMIC DNA]</scope>
    <source>
        <strain evidence="6 7">DSM 2950</strain>
    </source>
</reference>
<dbReference type="PANTHER" id="PTHR10819:SF3">
    <property type="entry name" value="PHOSPHOTRIESTERASE-RELATED PROTEIN"/>
    <property type="match status" value="1"/>
</dbReference>
<dbReference type="EMBL" id="CP039126">
    <property type="protein sequence ID" value="QMW80489.1"/>
    <property type="molecule type" value="Genomic_DNA"/>
</dbReference>
<dbReference type="Proteomes" id="UP000515789">
    <property type="component" value="Chromosome"/>
</dbReference>
<organism evidence="6 7">
    <name type="scientific">Blautia producta</name>
    <dbReference type="NCBI Taxonomy" id="33035"/>
    <lineage>
        <taxon>Bacteria</taxon>
        <taxon>Bacillati</taxon>
        <taxon>Bacillota</taxon>
        <taxon>Clostridia</taxon>
        <taxon>Lachnospirales</taxon>
        <taxon>Lachnospiraceae</taxon>
        <taxon>Blautia</taxon>
    </lineage>
</organism>
<dbReference type="SUPFAM" id="SSF51556">
    <property type="entry name" value="Metallo-dependent hydrolases"/>
    <property type="match status" value="1"/>
</dbReference>
<sequence>MDESRMKKIMCVTGPIDFNELGYCQCHEHIMLREGVSCQLNPALCMDDINKSINEVIRYRSAGGHSLVDAQPGGCGRMEKDLLEISRNTNIPIIASTGFHKLSFYPHNHWIRNWDEASLLDFFLYEINKGMYKDIDHGPPKSSTCIKAGIIKAALDLEGLTPLYKKLFTAAAKAACKTDLPFMVHIEQGTDAQSLLYFLLELGLHPSRILFCHMDRTILPPDRYIHLLREGIYLEFDTIGRFKYHDDLAELKCIQHLADAGYIGRLLLSLDTTKTRMKSYTPDGIGLDYILRVFLPLLKTSGFTEEELQQLTIENCKNIFT</sequence>
<name>A0A7G5N0U6_9FIRM</name>
<feature type="modified residue" description="N6-carboxylysine" evidence="3 5">
    <location>
        <position position="152"/>
    </location>
</feature>
<evidence type="ECO:0000256" key="3">
    <source>
        <dbReference type="PIRSR" id="PIRSR601559-50"/>
    </source>
</evidence>
<feature type="binding site" evidence="4">
    <location>
        <position position="29"/>
    </location>
    <ligand>
        <name>Zn(2+)</name>
        <dbReference type="ChEBI" id="CHEBI:29105"/>
        <label>1</label>
    </ligand>
</feature>
<dbReference type="PIRSF" id="PIRSF016839">
    <property type="entry name" value="PhP"/>
    <property type="match status" value="1"/>
</dbReference>
<evidence type="ECO:0000256" key="2">
    <source>
        <dbReference type="ARBA" id="ARBA00022801"/>
    </source>
</evidence>
<feature type="binding site" evidence="4">
    <location>
        <position position="271"/>
    </location>
    <ligand>
        <name>Zn(2+)</name>
        <dbReference type="ChEBI" id="CHEBI:29105"/>
        <label>1</label>
    </ligand>
</feature>
<gene>
    <name evidence="6" type="ORF">E5259_24460</name>
</gene>
<dbReference type="InterPro" id="IPR032466">
    <property type="entry name" value="Metal_Hydrolase"/>
</dbReference>
<feature type="binding site" description="via carbamate group" evidence="4">
    <location>
        <position position="152"/>
    </location>
    <ligand>
        <name>Zn(2+)</name>
        <dbReference type="ChEBI" id="CHEBI:29105"/>
        <label>2</label>
    </ligand>
</feature>
<comment type="similarity">
    <text evidence="5">Belongs to the metallo-dependent hydrolases superfamily. Phosphotriesterase family.</text>
</comment>
<feature type="binding site" evidence="4">
    <location>
        <position position="213"/>
    </location>
    <ligand>
        <name>Zn(2+)</name>
        <dbReference type="ChEBI" id="CHEBI:29105"/>
        <label>2</label>
    </ligand>
</feature>
<evidence type="ECO:0000256" key="4">
    <source>
        <dbReference type="PIRSR" id="PIRSR601559-51"/>
    </source>
</evidence>
<comment type="cofactor">
    <cofactor evidence="4">
        <name>a divalent metal cation</name>
        <dbReference type="ChEBI" id="CHEBI:60240"/>
    </cofactor>
    <text evidence="4">Binds 2 divalent metal cations per subunit.</text>
</comment>
<dbReference type="Gene3D" id="3.20.20.140">
    <property type="entry name" value="Metal-dependent hydrolases"/>
    <property type="match status" value="1"/>
</dbReference>
<feature type="binding site" evidence="4">
    <location>
        <position position="185"/>
    </location>
    <ligand>
        <name>Zn(2+)</name>
        <dbReference type="ChEBI" id="CHEBI:29105"/>
        <label>2</label>
    </ligand>
</feature>
<feature type="binding site" evidence="4">
    <location>
        <position position="27"/>
    </location>
    <ligand>
        <name>Zn(2+)</name>
        <dbReference type="ChEBI" id="CHEBI:29105"/>
        <label>1</label>
    </ligand>
</feature>
<dbReference type="GO" id="GO:0008270">
    <property type="term" value="F:zinc ion binding"/>
    <property type="evidence" value="ECO:0007669"/>
    <property type="project" value="InterPro"/>
</dbReference>
<dbReference type="AlphaFoldDB" id="A0A7G5N0U6"/>
<evidence type="ECO:0000256" key="1">
    <source>
        <dbReference type="ARBA" id="ARBA00022723"/>
    </source>
</evidence>
<keyword evidence="1 4" id="KW-0479">Metal-binding</keyword>
<dbReference type="PANTHER" id="PTHR10819">
    <property type="entry name" value="PHOSPHOTRIESTERASE-RELATED"/>
    <property type="match status" value="1"/>
</dbReference>
<protein>
    <submittedName>
        <fullName evidence="6">Phosphotriesterase</fullName>
    </submittedName>
</protein>
<dbReference type="InterPro" id="IPR001559">
    <property type="entry name" value="Phosphotriesterase"/>
</dbReference>